<evidence type="ECO:0000256" key="6">
    <source>
        <dbReference type="ARBA" id="ARBA00007389"/>
    </source>
</evidence>
<evidence type="ECO:0000256" key="7">
    <source>
        <dbReference type="ARBA" id="ARBA00012927"/>
    </source>
</evidence>
<dbReference type="GO" id="GO:0008198">
    <property type="term" value="F:ferrous iron binding"/>
    <property type="evidence" value="ECO:0007669"/>
    <property type="project" value="TreeGrafter"/>
</dbReference>
<comment type="function">
    <text evidence="4">Catalyzes the dehydration of D-mannonate.</text>
</comment>
<dbReference type="EMBL" id="UINC01004351">
    <property type="protein sequence ID" value="SVA13683.1"/>
    <property type="molecule type" value="Genomic_DNA"/>
</dbReference>
<evidence type="ECO:0000256" key="10">
    <source>
        <dbReference type="ARBA" id="ARBA00023239"/>
    </source>
</evidence>
<gene>
    <name evidence="11" type="ORF">METZ01_LOCUS66537</name>
</gene>
<proteinExistence type="inferred from homology"/>
<comment type="catalytic activity">
    <reaction evidence="1">
        <text>D-mannonate = 2-dehydro-3-deoxy-D-gluconate + H2O</text>
        <dbReference type="Rhea" id="RHEA:20097"/>
        <dbReference type="ChEBI" id="CHEBI:15377"/>
        <dbReference type="ChEBI" id="CHEBI:17767"/>
        <dbReference type="ChEBI" id="CHEBI:57990"/>
        <dbReference type="EC" id="4.2.1.8"/>
    </reaction>
</comment>
<comment type="similarity">
    <text evidence="6">Belongs to the mannonate dehydratase family.</text>
</comment>
<dbReference type="Gene3D" id="3.20.20.150">
    <property type="entry name" value="Divalent-metal-dependent TIM barrel enzymes"/>
    <property type="match status" value="1"/>
</dbReference>
<organism evidence="11">
    <name type="scientific">marine metagenome</name>
    <dbReference type="NCBI Taxonomy" id="408172"/>
    <lineage>
        <taxon>unclassified sequences</taxon>
        <taxon>metagenomes</taxon>
        <taxon>ecological metagenomes</taxon>
    </lineage>
</organism>
<comment type="cofactor">
    <cofactor evidence="2">
        <name>Mn(2+)</name>
        <dbReference type="ChEBI" id="CHEBI:29035"/>
    </cofactor>
</comment>
<dbReference type="EC" id="4.2.1.8" evidence="7"/>
<evidence type="ECO:0000256" key="1">
    <source>
        <dbReference type="ARBA" id="ARBA00001794"/>
    </source>
</evidence>
<keyword evidence="9" id="KW-0464">Manganese</keyword>
<keyword evidence="8" id="KW-0408">Iron</keyword>
<sequence length="326" mass="36644">MFVGTQYPIHSDNDYKLLAQLGVNHINGFPPGDADTWTTDVLSKYRQKVESYGIAVDMIALPIGTKPEDNQSPNITLGISPDRDREIEICQNIIQACGESGIPAVKYRLFIIGITRTKPKYGRGGSLRSSFHWNEIDQNEPPGVWGEVSADDYWERIDYFLERIVPVAEEYKVKLACHPHDPYTPDGYRGVSRVLGTVDGMKKFVQMHESSIHGLNFCQGTVSEMLDDPSTEIFDVIRWFGKKDKIFNVHFRNIAGNKLEFEETFPDEGDVDMLKAARTYKEVGYKGMLMPDHAPAVAGENAATVAFAYCYGYIRAVLQSIDALDD</sequence>
<dbReference type="GO" id="GO:0042840">
    <property type="term" value="P:D-glucuronate catabolic process"/>
    <property type="evidence" value="ECO:0007669"/>
    <property type="project" value="TreeGrafter"/>
</dbReference>
<dbReference type="SUPFAM" id="SSF51658">
    <property type="entry name" value="Xylose isomerase-like"/>
    <property type="match status" value="1"/>
</dbReference>
<evidence type="ECO:0000256" key="3">
    <source>
        <dbReference type="ARBA" id="ARBA00001954"/>
    </source>
</evidence>
<dbReference type="PANTHER" id="PTHR30387:SF2">
    <property type="entry name" value="MANNONATE DEHYDRATASE"/>
    <property type="match status" value="1"/>
</dbReference>
<evidence type="ECO:0000256" key="8">
    <source>
        <dbReference type="ARBA" id="ARBA00023004"/>
    </source>
</evidence>
<dbReference type="AlphaFoldDB" id="A0A381TIB0"/>
<dbReference type="GO" id="GO:0008927">
    <property type="term" value="F:mannonate dehydratase activity"/>
    <property type="evidence" value="ECO:0007669"/>
    <property type="project" value="UniProtKB-EC"/>
</dbReference>
<evidence type="ECO:0000256" key="2">
    <source>
        <dbReference type="ARBA" id="ARBA00001936"/>
    </source>
</evidence>
<evidence type="ECO:0000256" key="4">
    <source>
        <dbReference type="ARBA" id="ARBA00002713"/>
    </source>
</evidence>
<keyword evidence="10" id="KW-0456">Lyase</keyword>
<name>A0A381TIB0_9ZZZZ</name>
<dbReference type="GO" id="GO:0030145">
    <property type="term" value="F:manganese ion binding"/>
    <property type="evidence" value="ECO:0007669"/>
    <property type="project" value="TreeGrafter"/>
</dbReference>
<evidence type="ECO:0000313" key="11">
    <source>
        <dbReference type="EMBL" id="SVA13683.1"/>
    </source>
</evidence>
<dbReference type="InterPro" id="IPR036237">
    <property type="entry name" value="Xyl_isomerase-like_sf"/>
</dbReference>
<reference evidence="11" key="1">
    <citation type="submission" date="2018-05" db="EMBL/GenBank/DDBJ databases">
        <authorList>
            <person name="Lanie J.A."/>
            <person name="Ng W.-L."/>
            <person name="Kazmierczak K.M."/>
            <person name="Andrzejewski T.M."/>
            <person name="Davidsen T.M."/>
            <person name="Wayne K.J."/>
            <person name="Tettelin H."/>
            <person name="Glass J.I."/>
            <person name="Rusch D."/>
            <person name="Podicherti R."/>
            <person name="Tsui H.-C.T."/>
            <person name="Winkler M.E."/>
        </authorList>
    </citation>
    <scope>NUCLEOTIDE SEQUENCE</scope>
</reference>
<dbReference type="PANTHER" id="PTHR30387">
    <property type="entry name" value="MANNONATE DEHYDRATASE"/>
    <property type="match status" value="1"/>
</dbReference>
<evidence type="ECO:0000256" key="5">
    <source>
        <dbReference type="ARBA" id="ARBA00004892"/>
    </source>
</evidence>
<protein>
    <recommendedName>
        <fullName evidence="7">mannonate dehydratase</fullName>
        <ecNumber evidence="7">4.2.1.8</ecNumber>
    </recommendedName>
</protein>
<comment type="cofactor">
    <cofactor evidence="3">
        <name>Fe(2+)</name>
        <dbReference type="ChEBI" id="CHEBI:29033"/>
    </cofactor>
</comment>
<comment type="pathway">
    <text evidence="5">Carbohydrate metabolism; pentose and glucuronate interconversion.</text>
</comment>
<dbReference type="InterPro" id="IPR004628">
    <property type="entry name" value="Man_deHydtase"/>
</dbReference>
<accession>A0A381TIB0</accession>
<dbReference type="Pfam" id="PF03786">
    <property type="entry name" value="UxuA"/>
    <property type="match status" value="1"/>
</dbReference>
<evidence type="ECO:0000256" key="9">
    <source>
        <dbReference type="ARBA" id="ARBA00023211"/>
    </source>
</evidence>